<feature type="compositionally biased region" description="Basic and acidic residues" evidence="1">
    <location>
        <begin position="205"/>
        <end position="218"/>
    </location>
</feature>
<feature type="region of interest" description="Disordered" evidence="1">
    <location>
        <begin position="85"/>
        <end position="218"/>
    </location>
</feature>
<comment type="caution">
    <text evidence="2">The sequence shown here is derived from an EMBL/GenBank/DDBJ whole genome shotgun (WGS) entry which is preliminary data.</text>
</comment>
<evidence type="ECO:0000256" key="1">
    <source>
        <dbReference type="SAM" id="MobiDB-lite"/>
    </source>
</evidence>
<protein>
    <submittedName>
        <fullName evidence="2">Uncharacterized protein</fullName>
    </submittedName>
</protein>
<evidence type="ECO:0000313" key="3">
    <source>
        <dbReference type="Proteomes" id="UP001054889"/>
    </source>
</evidence>
<organism evidence="2 3">
    <name type="scientific">Eleusine coracana subsp. coracana</name>
    <dbReference type="NCBI Taxonomy" id="191504"/>
    <lineage>
        <taxon>Eukaryota</taxon>
        <taxon>Viridiplantae</taxon>
        <taxon>Streptophyta</taxon>
        <taxon>Embryophyta</taxon>
        <taxon>Tracheophyta</taxon>
        <taxon>Spermatophyta</taxon>
        <taxon>Magnoliopsida</taxon>
        <taxon>Liliopsida</taxon>
        <taxon>Poales</taxon>
        <taxon>Poaceae</taxon>
        <taxon>PACMAD clade</taxon>
        <taxon>Chloridoideae</taxon>
        <taxon>Cynodonteae</taxon>
        <taxon>Eleusininae</taxon>
        <taxon>Eleusine</taxon>
    </lineage>
</organism>
<dbReference type="AlphaFoldDB" id="A0AAV5FQS7"/>
<keyword evidence="3" id="KW-1185">Reference proteome</keyword>
<dbReference type="Proteomes" id="UP001054889">
    <property type="component" value="Unassembled WGS sequence"/>
</dbReference>
<accession>A0AAV5FQS7</accession>
<proteinExistence type="predicted"/>
<dbReference type="EMBL" id="BQKI01000090">
    <property type="protein sequence ID" value="GJN36795.1"/>
    <property type="molecule type" value="Genomic_DNA"/>
</dbReference>
<evidence type="ECO:0000313" key="2">
    <source>
        <dbReference type="EMBL" id="GJN36795.1"/>
    </source>
</evidence>
<gene>
    <name evidence="2" type="primary">gb25691</name>
    <name evidence="2" type="ORF">PR202_gb25691</name>
</gene>
<reference evidence="2" key="2">
    <citation type="submission" date="2021-12" db="EMBL/GenBank/DDBJ databases">
        <title>Resequencing data analysis of finger millet.</title>
        <authorList>
            <person name="Hatakeyama M."/>
            <person name="Aluri S."/>
            <person name="Balachadran M.T."/>
            <person name="Sivarajan S.R."/>
            <person name="Poveda L."/>
            <person name="Shimizu-Inatsugi R."/>
            <person name="Schlapbach R."/>
            <person name="Sreeman S.M."/>
            <person name="Shimizu K.K."/>
        </authorList>
    </citation>
    <scope>NUCLEOTIDE SEQUENCE</scope>
</reference>
<feature type="compositionally biased region" description="Acidic residues" evidence="1">
    <location>
        <begin position="88"/>
        <end position="97"/>
    </location>
</feature>
<name>A0AAV5FQS7_ELECO</name>
<sequence length="218" mass="22874">MPPWRWCAVHGFGPCPTAPPCLPSRTPPVDPILRFGYPVADLREAPFYSFTAAASTSTMAPGSTSSAAVEARTDADPVFLTLTVPAGAEDDEEEEPMEVPGTEPESPPPSSSGSEARLHFLDIGASGSEVALSSSPSPSFGAITGEEPAGSSTTAPSPHTPNGGPLLHRHAHLADMPPCRPGREPGTWSSTARRALHPDGPIASDEVRSSNREEYNRR</sequence>
<reference evidence="2" key="1">
    <citation type="journal article" date="2018" name="DNA Res.">
        <title>Multiple hybrid de novo genome assembly of finger millet, an orphan allotetraploid crop.</title>
        <authorList>
            <person name="Hatakeyama M."/>
            <person name="Aluri S."/>
            <person name="Balachadran M.T."/>
            <person name="Sivarajan S.R."/>
            <person name="Patrignani A."/>
            <person name="Gruter S."/>
            <person name="Poveda L."/>
            <person name="Shimizu-Inatsugi R."/>
            <person name="Baeten J."/>
            <person name="Francoijs K.J."/>
            <person name="Nataraja K.N."/>
            <person name="Reddy Y.A.N."/>
            <person name="Phadnis S."/>
            <person name="Ravikumar R.L."/>
            <person name="Schlapbach R."/>
            <person name="Sreeman S.M."/>
            <person name="Shimizu K.K."/>
        </authorList>
    </citation>
    <scope>NUCLEOTIDE SEQUENCE</scope>
</reference>